<gene>
    <name evidence="1" type="ORF">PEVE_00032020</name>
</gene>
<reference evidence="1 2" key="1">
    <citation type="submission" date="2022-05" db="EMBL/GenBank/DDBJ databases">
        <authorList>
            <consortium name="Genoscope - CEA"/>
            <person name="William W."/>
        </authorList>
    </citation>
    <scope>NUCLEOTIDE SEQUENCE [LARGE SCALE GENOMIC DNA]</scope>
</reference>
<accession>A0ABN8SXC3</accession>
<proteinExistence type="predicted"/>
<evidence type="ECO:0000313" key="2">
    <source>
        <dbReference type="Proteomes" id="UP001159427"/>
    </source>
</evidence>
<dbReference type="EMBL" id="CALNXI010004626">
    <property type="protein sequence ID" value="CAH3196193.1"/>
    <property type="molecule type" value="Genomic_DNA"/>
</dbReference>
<dbReference type="Proteomes" id="UP001159427">
    <property type="component" value="Unassembled WGS sequence"/>
</dbReference>
<comment type="caution">
    <text evidence="1">The sequence shown here is derived from an EMBL/GenBank/DDBJ whole genome shotgun (WGS) entry which is preliminary data.</text>
</comment>
<protein>
    <submittedName>
        <fullName evidence="1">Uncharacterized protein</fullName>
    </submittedName>
</protein>
<sequence>MSCSLLADYEKSDWSRAFNQFTIACELDMINAISAADIAFIMSSSTSAWLPSPLECSPQKRNG</sequence>
<keyword evidence="2" id="KW-1185">Reference proteome</keyword>
<organism evidence="1 2">
    <name type="scientific">Porites evermanni</name>
    <dbReference type="NCBI Taxonomy" id="104178"/>
    <lineage>
        <taxon>Eukaryota</taxon>
        <taxon>Metazoa</taxon>
        <taxon>Cnidaria</taxon>
        <taxon>Anthozoa</taxon>
        <taxon>Hexacorallia</taxon>
        <taxon>Scleractinia</taxon>
        <taxon>Fungiina</taxon>
        <taxon>Poritidae</taxon>
        <taxon>Porites</taxon>
    </lineage>
</organism>
<name>A0ABN8SXC3_9CNID</name>
<evidence type="ECO:0000313" key="1">
    <source>
        <dbReference type="EMBL" id="CAH3196193.1"/>
    </source>
</evidence>